<dbReference type="EMBL" id="JBHTMA010000033">
    <property type="protein sequence ID" value="MFD1226764.1"/>
    <property type="molecule type" value="Genomic_DNA"/>
</dbReference>
<accession>A0ABW3V2P3</accession>
<sequence length="77" mass="8607">MSAPQAIPTIHPQAELQETAFMSGILRQRNLMLASENIELKERIKTLEATEKTLQSQIEHFQAQLAEHGEHGNGDQA</sequence>
<evidence type="ECO:0000313" key="2">
    <source>
        <dbReference type="EMBL" id="MFD1226764.1"/>
    </source>
</evidence>
<keyword evidence="1" id="KW-0175">Coiled coil</keyword>
<organism evidence="2 3">
    <name type="scientific">Pseudochrobactrum kiredjianiae</name>
    <dbReference type="NCBI Taxonomy" id="386305"/>
    <lineage>
        <taxon>Bacteria</taxon>
        <taxon>Pseudomonadati</taxon>
        <taxon>Pseudomonadota</taxon>
        <taxon>Alphaproteobacteria</taxon>
        <taxon>Hyphomicrobiales</taxon>
        <taxon>Brucellaceae</taxon>
        <taxon>Pseudochrobactrum</taxon>
    </lineage>
</organism>
<protein>
    <submittedName>
        <fullName evidence="2">Uncharacterized protein</fullName>
    </submittedName>
</protein>
<dbReference type="Proteomes" id="UP001597263">
    <property type="component" value="Unassembled WGS sequence"/>
</dbReference>
<reference evidence="3" key="1">
    <citation type="journal article" date="2019" name="Int. J. Syst. Evol. Microbiol.">
        <title>The Global Catalogue of Microorganisms (GCM) 10K type strain sequencing project: providing services to taxonomists for standard genome sequencing and annotation.</title>
        <authorList>
            <consortium name="The Broad Institute Genomics Platform"/>
            <consortium name="The Broad Institute Genome Sequencing Center for Infectious Disease"/>
            <person name="Wu L."/>
            <person name="Ma J."/>
        </authorList>
    </citation>
    <scope>NUCLEOTIDE SEQUENCE [LARGE SCALE GENOMIC DNA]</scope>
    <source>
        <strain evidence="3">CCUG 49584</strain>
    </source>
</reference>
<evidence type="ECO:0000313" key="3">
    <source>
        <dbReference type="Proteomes" id="UP001597263"/>
    </source>
</evidence>
<comment type="caution">
    <text evidence="2">The sequence shown here is derived from an EMBL/GenBank/DDBJ whole genome shotgun (WGS) entry which is preliminary data.</text>
</comment>
<feature type="coiled-coil region" evidence="1">
    <location>
        <begin position="37"/>
        <end position="64"/>
    </location>
</feature>
<proteinExistence type="predicted"/>
<evidence type="ECO:0000256" key="1">
    <source>
        <dbReference type="SAM" id="Coils"/>
    </source>
</evidence>
<keyword evidence="3" id="KW-1185">Reference proteome</keyword>
<dbReference type="RefSeq" id="WP_289387510.1">
    <property type="nucleotide sequence ID" value="NZ_JAUCBM010000005.1"/>
</dbReference>
<gene>
    <name evidence="2" type="ORF">ACFQ35_06320</name>
</gene>
<name>A0ABW3V2P3_9HYPH</name>